<dbReference type="PRINTS" id="PR00069">
    <property type="entry name" value="ALDKETRDTASE"/>
</dbReference>
<dbReference type="InterPro" id="IPR036812">
    <property type="entry name" value="NAD(P)_OxRdtase_dom_sf"/>
</dbReference>
<dbReference type="PANTHER" id="PTHR43827">
    <property type="entry name" value="2,5-DIKETO-D-GLUCONIC ACID REDUCTASE"/>
    <property type="match status" value="1"/>
</dbReference>
<dbReference type="SUPFAM" id="SSF51430">
    <property type="entry name" value="NAD(P)-linked oxidoreductase"/>
    <property type="match status" value="1"/>
</dbReference>
<accession>A0A9Q4G135</accession>
<dbReference type="PROSITE" id="PS00798">
    <property type="entry name" value="ALDOKETO_REDUCTASE_1"/>
    <property type="match status" value="1"/>
</dbReference>
<evidence type="ECO:0000256" key="4">
    <source>
        <dbReference type="PIRSR" id="PIRSR000097-1"/>
    </source>
</evidence>
<evidence type="ECO:0000313" key="9">
    <source>
        <dbReference type="Proteomes" id="UP001057753"/>
    </source>
</evidence>
<dbReference type="Proteomes" id="UP001057753">
    <property type="component" value="Unassembled WGS sequence"/>
</dbReference>
<feature type="site" description="Lowers pKa of active site Tyr" evidence="6">
    <location>
        <position position="78"/>
    </location>
</feature>
<feature type="domain" description="NADP-dependent oxidoreductase" evidence="7">
    <location>
        <begin position="27"/>
        <end position="260"/>
    </location>
</feature>
<proteinExistence type="inferred from homology"/>
<dbReference type="AlphaFoldDB" id="A0A9Q4G135"/>
<evidence type="ECO:0000256" key="1">
    <source>
        <dbReference type="ARBA" id="ARBA00007905"/>
    </source>
</evidence>
<dbReference type="CDD" id="cd19157">
    <property type="entry name" value="AKR_AKR5G1-3"/>
    <property type="match status" value="1"/>
</dbReference>
<feature type="active site" description="Proton donor" evidence="4">
    <location>
        <position position="53"/>
    </location>
</feature>
<reference evidence="8" key="1">
    <citation type="submission" date="2020-06" db="EMBL/GenBank/DDBJ databases">
        <title>Insight into the genomes of haloalkaliphilic bacilli from Kenyan soda lakes.</title>
        <authorList>
            <person name="Mwirichia R."/>
            <person name="Villamizar G.C."/>
            <person name="Poehlein A."/>
            <person name="Mugweru J."/>
            <person name="Kipnyargis A."/>
            <person name="Kiplimo D."/>
            <person name="Orwa P."/>
            <person name="Daniel R."/>
        </authorList>
    </citation>
    <scope>NUCLEOTIDE SEQUENCE</scope>
    <source>
        <strain evidence="8">B1096_S55</strain>
    </source>
</reference>
<evidence type="ECO:0000256" key="6">
    <source>
        <dbReference type="PIRSR" id="PIRSR000097-3"/>
    </source>
</evidence>
<comment type="similarity">
    <text evidence="1">Belongs to the aldo/keto reductase family.</text>
</comment>
<evidence type="ECO:0000313" key="8">
    <source>
        <dbReference type="EMBL" id="MCR6098627.1"/>
    </source>
</evidence>
<dbReference type="PANTHER" id="PTHR43827:SF3">
    <property type="entry name" value="NADP-DEPENDENT OXIDOREDUCTASE DOMAIN-CONTAINING PROTEIN"/>
    <property type="match status" value="1"/>
</dbReference>
<evidence type="ECO:0000256" key="5">
    <source>
        <dbReference type="PIRSR" id="PIRSR000097-2"/>
    </source>
</evidence>
<dbReference type="InterPro" id="IPR044500">
    <property type="entry name" value="AKR5G"/>
</dbReference>
<gene>
    <name evidence="8" type="ORF">HXA33_19140</name>
</gene>
<protein>
    <submittedName>
        <fullName evidence="8">Aldo/keto reductase</fullName>
    </submittedName>
</protein>
<dbReference type="Gene3D" id="3.20.20.100">
    <property type="entry name" value="NADP-dependent oxidoreductase domain"/>
    <property type="match status" value="1"/>
</dbReference>
<evidence type="ECO:0000256" key="3">
    <source>
        <dbReference type="ARBA" id="ARBA00023002"/>
    </source>
</evidence>
<dbReference type="FunFam" id="3.20.20.100:FF:000015">
    <property type="entry name" value="Oxidoreductase, aldo/keto reductase family"/>
    <property type="match status" value="1"/>
</dbReference>
<dbReference type="Pfam" id="PF00248">
    <property type="entry name" value="Aldo_ket_red"/>
    <property type="match status" value="1"/>
</dbReference>
<dbReference type="EMBL" id="JABXYM010000002">
    <property type="protein sequence ID" value="MCR6098627.1"/>
    <property type="molecule type" value="Genomic_DNA"/>
</dbReference>
<comment type="caution">
    <text evidence="8">The sequence shown here is derived from an EMBL/GenBank/DDBJ whole genome shotgun (WGS) entry which is preliminary data.</text>
</comment>
<keyword evidence="2" id="KW-0521">NADP</keyword>
<dbReference type="PROSITE" id="PS00062">
    <property type="entry name" value="ALDOKETO_REDUCTASE_2"/>
    <property type="match status" value="1"/>
</dbReference>
<dbReference type="RefSeq" id="WP_257823028.1">
    <property type="nucleotide sequence ID" value="NZ_JABXYM010000002.1"/>
</dbReference>
<evidence type="ECO:0000256" key="2">
    <source>
        <dbReference type="ARBA" id="ARBA00022857"/>
    </source>
</evidence>
<organism evidence="8 9">
    <name type="scientific">Salipaludibacillus agaradhaerens</name>
    <name type="common">Bacillus agaradhaerens</name>
    <dbReference type="NCBI Taxonomy" id="76935"/>
    <lineage>
        <taxon>Bacteria</taxon>
        <taxon>Bacillati</taxon>
        <taxon>Bacillota</taxon>
        <taxon>Bacilli</taxon>
        <taxon>Bacillales</taxon>
        <taxon>Bacillaceae</taxon>
    </lineage>
</organism>
<evidence type="ECO:0000259" key="7">
    <source>
        <dbReference type="Pfam" id="PF00248"/>
    </source>
</evidence>
<feature type="binding site" evidence="5">
    <location>
        <position position="111"/>
    </location>
    <ligand>
        <name>substrate</name>
    </ligand>
</feature>
<sequence length="274" mass="31324">MNSLADKTVLNNGVEMPWVGLGVYKVTEGDEVKSAVKSALKIGYRSIDTASFYGNEEGVGQAIAESGIPREEIFVTSKVWNDEQGYDETLEAFERSRQRLGLNVLDLYLIHWPVAHTYKETWRALERLYTEGKVRAIGVSNFLKHHLEELLDEAQIIPAVNQIEYHPWLTQPELHRYCHDKGIQLEAWSPLARGKKFDDPILSELAEKYDKTPAQILLRWDLQQGVVTIPKSVTESRIKENANLFDFQLSEEDMVLLNTCNCELRFGKNPEIFG</sequence>
<keyword evidence="9" id="KW-1185">Reference proteome</keyword>
<dbReference type="PIRSF" id="PIRSF000097">
    <property type="entry name" value="AKR"/>
    <property type="match status" value="1"/>
</dbReference>
<dbReference type="PROSITE" id="PS00063">
    <property type="entry name" value="ALDOKETO_REDUCTASE_3"/>
    <property type="match status" value="1"/>
</dbReference>
<dbReference type="GO" id="GO:0016616">
    <property type="term" value="F:oxidoreductase activity, acting on the CH-OH group of donors, NAD or NADP as acceptor"/>
    <property type="evidence" value="ECO:0007669"/>
    <property type="project" value="UniProtKB-ARBA"/>
</dbReference>
<name>A0A9Q4G135_SALAG</name>
<keyword evidence="3" id="KW-0560">Oxidoreductase</keyword>
<dbReference type="InterPro" id="IPR023210">
    <property type="entry name" value="NADP_OxRdtase_dom"/>
</dbReference>
<dbReference type="InterPro" id="IPR020471">
    <property type="entry name" value="AKR"/>
</dbReference>
<dbReference type="InterPro" id="IPR018170">
    <property type="entry name" value="Aldo/ket_reductase_CS"/>
</dbReference>